<evidence type="ECO:0000313" key="3">
    <source>
        <dbReference type="Proteomes" id="UP000305881"/>
    </source>
</evidence>
<dbReference type="AlphaFoldDB" id="A0A4V1IJT0"/>
<dbReference type="EMBL" id="CP035467">
    <property type="protein sequence ID" value="QCW82475.1"/>
    <property type="molecule type" value="Genomic_DNA"/>
</dbReference>
<name>A0A4V1IJT0_METBY</name>
<feature type="region of interest" description="Disordered" evidence="1">
    <location>
        <begin position="1"/>
        <end position="23"/>
    </location>
</feature>
<keyword evidence="3" id="KW-1185">Reference proteome</keyword>
<dbReference type="Proteomes" id="UP000305881">
    <property type="component" value="Chromosome"/>
</dbReference>
<evidence type="ECO:0000256" key="1">
    <source>
        <dbReference type="SAM" id="MobiDB-lite"/>
    </source>
</evidence>
<reference evidence="3" key="1">
    <citation type="journal article" date="2019" name="J. Bacteriol.">
        <title>A Mutagenic Screen Identifies a TonB-Dependent Receptor Required for the Lanthanide Metal Switch in the Type I Methanotroph 'Methylotuvimicrobium buryatense' 5GB1C.</title>
        <authorList>
            <person name="Groom J.D."/>
            <person name="Ford S.M."/>
            <person name="Pesesky M.W."/>
            <person name="Lidstrom M.E."/>
        </authorList>
    </citation>
    <scope>NUCLEOTIDE SEQUENCE [LARGE SCALE GENOMIC DNA]</scope>
    <source>
        <strain evidence="3">5GB1C</strain>
    </source>
</reference>
<dbReference type="KEGG" id="mbur:EQU24_09690"/>
<evidence type="ECO:0000313" key="2">
    <source>
        <dbReference type="EMBL" id="QCW82475.1"/>
    </source>
</evidence>
<proteinExistence type="predicted"/>
<gene>
    <name evidence="2" type="ORF">EQU24_09690</name>
</gene>
<sequence>MLGEDGVRAAAKPPWMGLRRSSTGIPHTLKSMKLLKLGIAGAMQEQLPRSKNRPNTPTPPYANAEI</sequence>
<organism evidence="2 3">
    <name type="scientific">Methylotuvimicrobium buryatense</name>
    <name type="common">Methylomicrobium buryatense</name>
    <dbReference type="NCBI Taxonomy" id="95641"/>
    <lineage>
        <taxon>Bacteria</taxon>
        <taxon>Pseudomonadati</taxon>
        <taxon>Pseudomonadota</taxon>
        <taxon>Gammaproteobacteria</taxon>
        <taxon>Methylococcales</taxon>
        <taxon>Methylococcaceae</taxon>
        <taxon>Methylotuvimicrobium</taxon>
    </lineage>
</organism>
<protein>
    <submittedName>
        <fullName evidence="2">Uncharacterized protein</fullName>
    </submittedName>
</protein>
<accession>A0A4V1IJT0</accession>
<feature type="region of interest" description="Disordered" evidence="1">
    <location>
        <begin position="42"/>
        <end position="66"/>
    </location>
</feature>